<dbReference type="EMBL" id="PFOY01000038">
    <property type="protein sequence ID" value="PIZ86960.1"/>
    <property type="molecule type" value="Genomic_DNA"/>
</dbReference>
<organism evidence="1 2">
    <name type="scientific">Candidatus Nomurabacteria bacterium CG_4_10_14_0_2_um_filter_30_12</name>
    <dbReference type="NCBI Taxonomy" id="1974727"/>
    <lineage>
        <taxon>Bacteria</taxon>
        <taxon>Candidatus Nomuraibacteriota</taxon>
    </lineage>
</organism>
<comment type="caution">
    <text evidence="1">The sequence shown here is derived from an EMBL/GenBank/DDBJ whole genome shotgun (WGS) entry which is preliminary data.</text>
</comment>
<dbReference type="Proteomes" id="UP000228547">
    <property type="component" value="Unassembled WGS sequence"/>
</dbReference>
<sequence>MEQSKIDLKTYGFVQNLIITNGFKKVVRIIRFTHKIPINGFDYEIFDKLVIDEKFPRIPAKINKITFLADVKNLLKNYNLGSNWLNFFSDYVLFNYFDNYSNIRQIITLDLGTKTENPEIIRKTLEMSQFFDLNPIALLLPPSISERELDDYIKTNFKTIKKLQKKYINNSFKISELKQSKDKNRERDSFIYRKRNIPKKELMTELSEKFGKTLDYTYINKIIKKEMRRKSAGI</sequence>
<name>A0A2J0MGF6_9BACT</name>
<protein>
    <submittedName>
        <fullName evidence="1">Uncharacterized protein</fullName>
    </submittedName>
</protein>
<evidence type="ECO:0000313" key="2">
    <source>
        <dbReference type="Proteomes" id="UP000228547"/>
    </source>
</evidence>
<accession>A0A2J0MGF6</accession>
<evidence type="ECO:0000313" key="1">
    <source>
        <dbReference type="EMBL" id="PIZ86960.1"/>
    </source>
</evidence>
<reference evidence="2" key="1">
    <citation type="submission" date="2017-09" db="EMBL/GenBank/DDBJ databases">
        <title>Depth-based differentiation of microbial function through sediment-hosted aquifers and enrichment of novel symbionts in the deep terrestrial subsurface.</title>
        <authorList>
            <person name="Probst A.J."/>
            <person name="Ladd B."/>
            <person name="Jarett J.K."/>
            <person name="Geller-Mcgrath D.E."/>
            <person name="Sieber C.M.K."/>
            <person name="Emerson J.B."/>
            <person name="Anantharaman K."/>
            <person name="Thomas B.C."/>
            <person name="Malmstrom R."/>
            <person name="Stieglmeier M."/>
            <person name="Klingl A."/>
            <person name="Woyke T."/>
            <person name="Ryan C.M."/>
            <person name="Banfield J.F."/>
        </authorList>
    </citation>
    <scope>NUCLEOTIDE SEQUENCE [LARGE SCALE GENOMIC DNA]</scope>
</reference>
<proteinExistence type="predicted"/>
<dbReference type="AlphaFoldDB" id="A0A2J0MGF6"/>
<gene>
    <name evidence="1" type="ORF">COX93_02635</name>
</gene>